<dbReference type="Gene3D" id="6.10.140.1230">
    <property type="match status" value="1"/>
</dbReference>
<feature type="coiled-coil region" evidence="1">
    <location>
        <begin position="13"/>
        <end position="40"/>
    </location>
</feature>
<dbReference type="AlphaFoldDB" id="A0A6B2LI75"/>
<organism evidence="2">
    <name type="scientific">Arcella intermedia</name>
    <dbReference type="NCBI Taxonomy" id="1963864"/>
    <lineage>
        <taxon>Eukaryota</taxon>
        <taxon>Amoebozoa</taxon>
        <taxon>Tubulinea</taxon>
        <taxon>Elardia</taxon>
        <taxon>Arcellinida</taxon>
        <taxon>Sphaerothecina</taxon>
        <taxon>Arcellidae</taxon>
        <taxon>Arcella</taxon>
    </lineage>
</organism>
<dbReference type="InterPro" id="IPR005024">
    <property type="entry name" value="Snf7_fam"/>
</dbReference>
<protein>
    <submittedName>
        <fullName evidence="2">Uncharacterized protein</fullName>
    </submittedName>
</protein>
<dbReference type="PANTHER" id="PTHR10476">
    <property type="entry name" value="CHARGED MULTIVESICULAR BODY PROTEIN"/>
    <property type="match status" value="1"/>
</dbReference>
<accession>A0A6B2LI75</accession>
<dbReference type="GO" id="GO:0007034">
    <property type="term" value="P:vacuolar transport"/>
    <property type="evidence" value="ECO:0007669"/>
    <property type="project" value="InterPro"/>
</dbReference>
<keyword evidence="1" id="KW-0175">Coiled coil</keyword>
<dbReference type="EMBL" id="GIBP01007850">
    <property type="protein sequence ID" value="NDV36819.1"/>
    <property type="molecule type" value="Transcribed_RNA"/>
</dbReference>
<proteinExistence type="predicted"/>
<feature type="coiled-coil region" evidence="1">
    <location>
        <begin position="116"/>
        <end position="143"/>
    </location>
</feature>
<reference evidence="2" key="1">
    <citation type="journal article" date="2020" name="J. Eukaryot. Microbiol.">
        <title>De novo Sequencing, Assembly and Annotation of the Transcriptome for the Free-Living Testate Amoeba Arcella intermedia.</title>
        <authorList>
            <person name="Ribeiro G.M."/>
            <person name="Porfirio-Sousa A.L."/>
            <person name="Maurer-Alcala X.X."/>
            <person name="Katz L.A."/>
            <person name="Lahr D.J.G."/>
        </authorList>
    </citation>
    <scope>NUCLEOTIDE SEQUENCE</scope>
</reference>
<name>A0A6B2LI75_9EUKA</name>
<dbReference type="Pfam" id="PF03357">
    <property type="entry name" value="Snf7"/>
    <property type="match status" value="1"/>
</dbReference>
<evidence type="ECO:0000256" key="1">
    <source>
        <dbReference type="SAM" id="Coils"/>
    </source>
</evidence>
<evidence type="ECO:0000313" key="2">
    <source>
        <dbReference type="EMBL" id="NDV36819.1"/>
    </source>
</evidence>
<sequence length="194" mass="21819">MFKQNKKSIQKSTRLLDRELRALELQEQKVQKEIQRLAKSGQTSAVRIMAKEIVSIRKQKEHLLKTKVTLGAVASKTTTARATMAVQTAFAGATKAMATANAINSPEKIQQTMLNFEKQNQMMQLQEEMLDELLEDSEEEEEAQELVDTVLEDIGIELNRQMVPAPKNKLSNPTIKAKTPQNEDAELEALLKSL</sequence>